<organism evidence="1 2">
    <name type="scientific">Lipomyces kononenkoae</name>
    <name type="common">Yeast</name>
    <dbReference type="NCBI Taxonomy" id="34357"/>
    <lineage>
        <taxon>Eukaryota</taxon>
        <taxon>Fungi</taxon>
        <taxon>Dikarya</taxon>
        <taxon>Ascomycota</taxon>
        <taxon>Saccharomycotina</taxon>
        <taxon>Lipomycetes</taxon>
        <taxon>Lipomycetales</taxon>
        <taxon>Lipomycetaceae</taxon>
        <taxon>Lipomyces</taxon>
    </lineage>
</organism>
<accession>A0ACC3TBX1</accession>
<gene>
    <name evidence="1" type="ORF">V1525DRAFT_393155</name>
</gene>
<reference evidence="2" key="1">
    <citation type="journal article" date="2024" name="Front. Bioeng. Biotechnol.">
        <title>Genome-scale model development and genomic sequencing of the oleaginous clade Lipomyces.</title>
        <authorList>
            <person name="Czajka J.J."/>
            <person name="Han Y."/>
            <person name="Kim J."/>
            <person name="Mondo S.J."/>
            <person name="Hofstad B.A."/>
            <person name="Robles A."/>
            <person name="Haridas S."/>
            <person name="Riley R."/>
            <person name="LaButti K."/>
            <person name="Pangilinan J."/>
            <person name="Andreopoulos W."/>
            <person name="Lipzen A."/>
            <person name="Yan J."/>
            <person name="Wang M."/>
            <person name="Ng V."/>
            <person name="Grigoriev I.V."/>
            <person name="Spatafora J.W."/>
            <person name="Magnuson J.K."/>
            <person name="Baker S.E."/>
            <person name="Pomraning K.R."/>
        </authorList>
    </citation>
    <scope>NUCLEOTIDE SEQUENCE [LARGE SCALE GENOMIC DNA]</scope>
    <source>
        <strain evidence="2">CBS 7786</strain>
    </source>
</reference>
<protein>
    <submittedName>
        <fullName evidence="1">Uncharacterized protein</fullName>
    </submittedName>
</protein>
<name>A0ACC3TBX1_LIPKO</name>
<dbReference type="Proteomes" id="UP001433508">
    <property type="component" value="Unassembled WGS sequence"/>
</dbReference>
<dbReference type="EMBL" id="MU971335">
    <property type="protein sequence ID" value="KAK9241441.1"/>
    <property type="molecule type" value="Genomic_DNA"/>
</dbReference>
<proteinExistence type="predicted"/>
<keyword evidence="2" id="KW-1185">Reference proteome</keyword>
<comment type="caution">
    <text evidence="1">The sequence shown here is derived from an EMBL/GenBank/DDBJ whole genome shotgun (WGS) entry which is preliminary data.</text>
</comment>
<sequence>MRSTIILGSTKHSSLQTLQCWKYQRAIPKMQSISKGIAYDDSTVTRLYSQSAFDGNRPLVSSRDPTKRKDGRHPDEGPANVTSQSSSSINPDSETEPHDASNFAEEIDSPDYYLSSISPETKTRPARKTSVLISPEQRASVSKSIENAVRNTQEIRSLTKPRVIASVTANRVRSLLELLFSSPQHAQKIVLPTYKDRKEVAESPETDIDGASYFPELSKVMEDKQGSEEFPHHRKPDLTTSVSTGSLESVKTEAMQQGIYINTYRYGHRNVINLM</sequence>
<evidence type="ECO:0000313" key="2">
    <source>
        <dbReference type="Proteomes" id="UP001433508"/>
    </source>
</evidence>
<evidence type="ECO:0000313" key="1">
    <source>
        <dbReference type="EMBL" id="KAK9241441.1"/>
    </source>
</evidence>